<comment type="caution">
    <text evidence="1">The sequence shown here is derived from an EMBL/GenBank/DDBJ whole genome shotgun (WGS) entry which is preliminary data.</text>
</comment>
<dbReference type="EMBL" id="LAHD01000021">
    <property type="protein sequence ID" value="PHK04809.1"/>
    <property type="molecule type" value="Genomic_DNA"/>
</dbReference>
<organism evidence="1 2">
    <name type="scientific">Nostoc linckia z8</name>
    <dbReference type="NCBI Taxonomy" id="1628746"/>
    <lineage>
        <taxon>Bacteria</taxon>
        <taxon>Bacillati</taxon>
        <taxon>Cyanobacteriota</taxon>
        <taxon>Cyanophyceae</taxon>
        <taxon>Nostocales</taxon>
        <taxon>Nostocaceae</taxon>
        <taxon>Nostoc</taxon>
    </lineage>
</organism>
<reference evidence="1 2" key="1">
    <citation type="submission" date="2015-02" db="EMBL/GenBank/DDBJ databases">
        <title>Nostoc linckia genome annotation.</title>
        <authorList>
            <person name="Zhou Z."/>
        </authorList>
    </citation>
    <scope>NUCLEOTIDE SEQUENCE [LARGE SCALE GENOMIC DNA]</scope>
    <source>
        <strain evidence="2">z8</strain>
    </source>
</reference>
<dbReference type="RefSeq" id="WP_099067530.1">
    <property type="nucleotide sequence ID" value="NZ_LAHD01000021.1"/>
</dbReference>
<protein>
    <submittedName>
        <fullName evidence="1">Uncharacterized protein</fullName>
    </submittedName>
</protein>
<accession>A0A9Q5ZDW7</accession>
<evidence type="ECO:0000313" key="1">
    <source>
        <dbReference type="EMBL" id="PHK04809.1"/>
    </source>
</evidence>
<name>A0A9Q5ZDW7_NOSLI</name>
<dbReference type="Proteomes" id="UP000222310">
    <property type="component" value="Unassembled WGS sequence"/>
</dbReference>
<sequence>MFLNNVFKLSDEFRKFLPEEITLREKQNRTLNADVKSVLYYRDWIRTQTNHTFDNTRILGTVATTKGAENYLPYTIPKIIQQISEIGMMADIVIGLNNGFECPVVIDGFSLLPNTEIIHLYTEEKLANNIPASIFDNVMCQGKPYYLTNIDPLQCRHRIFVVHQKQGQHSAGKIRILGDIYGSLLLKSIEHGWIPPAILVTFDAESQFLVAHNHSVIDLESNGLKLIVNELQNQSKIDILSTRNKFAVYQKAILDGIEVLVPDFSEQVPPIQWFMDIAHGRFSGFQCKCGGGTFGRTDVMVSLLVVISKNYPGIRGEDTQLTILAKYAGFIDDIFLDVISTNRTPSMTDMTIEQPQKKAWIEQIYRWFVSTYPLNLLYGKHNIKMLVNHGFPYFILTHPIKFWKLVIADEKINLYTVINKIKLMIIAFFISQKVQINSHKKYDVLQGSEAKAFW</sequence>
<proteinExistence type="predicted"/>
<dbReference type="GeneID" id="57095097"/>
<evidence type="ECO:0000313" key="2">
    <source>
        <dbReference type="Proteomes" id="UP000222310"/>
    </source>
</evidence>
<gene>
    <name evidence="1" type="ORF">VF08_09820</name>
</gene>
<dbReference type="AlphaFoldDB" id="A0A9Q5ZDW7"/>